<evidence type="ECO:0000256" key="2">
    <source>
        <dbReference type="SAM" id="Phobius"/>
    </source>
</evidence>
<protein>
    <submittedName>
        <fullName evidence="5">Receptor-activated Ca2+-permeable cation channel</fullName>
    </submittedName>
</protein>
<keyword evidence="5" id="KW-0675">Receptor</keyword>
<feature type="compositionally biased region" description="Polar residues" evidence="1">
    <location>
        <begin position="655"/>
        <end position="676"/>
    </location>
</feature>
<feature type="region of interest" description="Disordered" evidence="1">
    <location>
        <begin position="615"/>
        <end position="687"/>
    </location>
</feature>
<feature type="transmembrane region" description="Helical" evidence="2">
    <location>
        <begin position="290"/>
        <end position="312"/>
    </location>
</feature>
<dbReference type="PANTHER" id="PTHR35859">
    <property type="entry name" value="NONSELECTIVE CATION CHANNEL PROTEIN"/>
    <property type="match status" value="1"/>
</dbReference>
<dbReference type="Pfam" id="PF23190">
    <property type="entry name" value="LHD_TRPY1"/>
    <property type="match status" value="1"/>
</dbReference>
<evidence type="ECO:0000256" key="1">
    <source>
        <dbReference type="SAM" id="MobiDB-lite"/>
    </source>
</evidence>
<feature type="transmembrane region" description="Helical" evidence="2">
    <location>
        <begin position="333"/>
        <end position="354"/>
    </location>
</feature>
<keyword evidence="2" id="KW-1133">Transmembrane helix</keyword>
<keyword evidence="2" id="KW-0472">Membrane</keyword>
<dbReference type="PANTHER" id="PTHR35859:SF1">
    <property type="entry name" value="NONSELECTIVE CATION CHANNEL PROTEIN"/>
    <property type="match status" value="1"/>
</dbReference>
<dbReference type="Proteomes" id="UP000807306">
    <property type="component" value="Unassembled WGS sequence"/>
</dbReference>
<feature type="transmembrane region" description="Helical" evidence="2">
    <location>
        <begin position="366"/>
        <end position="388"/>
    </location>
</feature>
<feature type="transmembrane region" description="Helical" evidence="2">
    <location>
        <begin position="234"/>
        <end position="255"/>
    </location>
</feature>
<feature type="domain" description="Calcium channel YVC1-like C-terminal transmembrane" evidence="4">
    <location>
        <begin position="243"/>
        <end position="538"/>
    </location>
</feature>
<sequence length="809" mass="89807">MDPEEQTSALLAPTPEDLASVKVFPLIPALKRDVFVNGALSWDQLTAADINFSLVRPLVNKYARLKNMSVVYACLVVRSYFLAETETDLAFANVMMSRANLCELLAMKLLSRFATNYIQLVAVLTTSWNPLAGASAQVIQEVKQSLHADEDDVSVGSAYDQSAIEMAVSTNAKAFLASPVTQKVVNDIYSGRVVFSLAANRSILADNYKPRAIEIYDPHRGPFLDHYRLRVPRYGAYLEFLNFGFLLFTFVLCLSSHDKSKITFWEVAFVVWASAFTLEEYTASTEHGWIIYIANMWNAFDFAFILIFLTYLGLRIKGLSSGDLSSSDMAFDILSCGACILFPRLAFFAISNNVVVLSLRAMIKQFVFFIGIAAVCFSGLLFTLWRLATDDPEGRNQWTLKSISWLMVQIWFGNTYLSFAQASSFHPLFGPILMTIFAALSNTLLLTILISILSNTVAEINSNATQEYLFQFTISTIEGVKSDALFSYQPPFNLLALLLLKPASWILTPRALHSFNVFLIKTTSLPQLIVIGIYERHLTAGRKFREVGEGAAQTLFNSLPRHIKNMPLIEALVGSSSNDLFDAIFDVEMNENDFELFEESDGEFDAPALRSVHSRENIDKNNKAASNSGSPVPKIRKRRPTSLRQLSRERGNITGEASQVTSPTSARDSARNSPRLRSNLGLPNLTTGEFMASPEIITPTTPNARSPLSKLFGTRLSAGAFPNTGDTRENVASTAQAAQVAAHAASSTEQSVRQIETLLEAVSELPVQRLKEEMKELQDRQARIENLLLMLTRGMRNETSHHPSRTGTT</sequence>
<feature type="transmembrane region" description="Helical" evidence="2">
    <location>
        <begin position="432"/>
        <end position="453"/>
    </location>
</feature>
<keyword evidence="2" id="KW-0812">Transmembrane</keyword>
<evidence type="ECO:0000313" key="6">
    <source>
        <dbReference type="Proteomes" id="UP000807306"/>
    </source>
</evidence>
<gene>
    <name evidence="5" type="ORF">CPB83DRAFT_945401</name>
</gene>
<name>A0A9P6E8U0_9AGAR</name>
<dbReference type="InterPro" id="IPR052971">
    <property type="entry name" value="TRP_calcium_channel"/>
</dbReference>
<organism evidence="5 6">
    <name type="scientific">Crepidotus variabilis</name>
    <dbReference type="NCBI Taxonomy" id="179855"/>
    <lineage>
        <taxon>Eukaryota</taxon>
        <taxon>Fungi</taxon>
        <taxon>Dikarya</taxon>
        <taxon>Basidiomycota</taxon>
        <taxon>Agaricomycotina</taxon>
        <taxon>Agaricomycetes</taxon>
        <taxon>Agaricomycetidae</taxon>
        <taxon>Agaricales</taxon>
        <taxon>Agaricineae</taxon>
        <taxon>Crepidotaceae</taxon>
        <taxon>Crepidotus</taxon>
    </lineage>
</organism>
<feature type="domain" description="YVC1 N-terminal linker helical" evidence="3">
    <location>
        <begin position="66"/>
        <end position="201"/>
    </location>
</feature>
<dbReference type="InterPro" id="IPR056337">
    <property type="entry name" value="LHD_YVC1"/>
</dbReference>
<evidence type="ECO:0000259" key="4">
    <source>
        <dbReference type="Pfam" id="PF23317"/>
    </source>
</evidence>
<dbReference type="Pfam" id="PF23317">
    <property type="entry name" value="YVC1_C"/>
    <property type="match status" value="1"/>
</dbReference>
<comment type="caution">
    <text evidence="5">The sequence shown here is derived from an EMBL/GenBank/DDBJ whole genome shotgun (WGS) entry which is preliminary data.</text>
</comment>
<reference evidence="5" key="1">
    <citation type="submission" date="2020-11" db="EMBL/GenBank/DDBJ databases">
        <authorList>
            <consortium name="DOE Joint Genome Institute"/>
            <person name="Ahrendt S."/>
            <person name="Riley R."/>
            <person name="Andreopoulos W."/>
            <person name="Labutti K."/>
            <person name="Pangilinan J."/>
            <person name="Ruiz-Duenas F.J."/>
            <person name="Barrasa J.M."/>
            <person name="Sanchez-Garcia M."/>
            <person name="Camarero S."/>
            <person name="Miyauchi S."/>
            <person name="Serrano A."/>
            <person name="Linde D."/>
            <person name="Babiker R."/>
            <person name="Drula E."/>
            <person name="Ayuso-Fernandez I."/>
            <person name="Pacheco R."/>
            <person name="Padilla G."/>
            <person name="Ferreira P."/>
            <person name="Barriuso J."/>
            <person name="Kellner H."/>
            <person name="Castanera R."/>
            <person name="Alfaro M."/>
            <person name="Ramirez L."/>
            <person name="Pisabarro A.G."/>
            <person name="Kuo A."/>
            <person name="Tritt A."/>
            <person name="Lipzen A."/>
            <person name="He G."/>
            <person name="Yan M."/>
            <person name="Ng V."/>
            <person name="Cullen D."/>
            <person name="Martin F."/>
            <person name="Rosso M.-N."/>
            <person name="Henrissat B."/>
            <person name="Hibbett D."/>
            <person name="Martinez A.T."/>
            <person name="Grigoriev I.V."/>
        </authorList>
    </citation>
    <scope>NUCLEOTIDE SEQUENCE</scope>
    <source>
        <strain evidence="5">CBS 506.95</strain>
    </source>
</reference>
<evidence type="ECO:0000259" key="3">
    <source>
        <dbReference type="Pfam" id="PF23190"/>
    </source>
</evidence>
<proteinExistence type="predicted"/>
<dbReference type="EMBL" id="MU157892">
    <property type="protein sequence ID" value="KAF9524843.1"/>
    <property type="molecule type" value="Genomic_DNA"/>
</dbReference>
<feature type="transmembrane region" description="Helical" evidence="2">
    <location>
        <begin position="400"/>
        <end position="420"/>
    </location>
</feature>
<accession>A0A9P6E8U0</accession>
<keyword evidence="6" id="KW-1185">Reference proteome</keyword>
<evidence type="ECO:0000313" key="5">
    <source>
        <dbReference type="EMBL" id="KAF9524843.1"/>
    </source>
</evidence>
<dbReference type="AlphaFoldDB" id="A0A9P6E8U0"/>
<dbReference type="OrthoDB" id="2373987at2759"/>
<dbReference type="InterPro" id="IPR056336">
    <property type="entry name" value="YVC1_C"/>
</dbReference>